<dbReference type="Proteomes" id="UP000027195">
    <property type="component" value="Unassembled WGS sequence"/>
</dbReference>
<keyword evidence="1" id="KW-0175">Coiled coil</keyword>
<feature type="compositionally biased region" description="Polar residues" evidence="2">
    <location>
        <begin position="1199"/>
        <end position="1208"/>
    </location>
</feature>
<sequence length="1332" mass="138646">MVQIEYTLPKFIAYAQGIENGSIYPGYDSRPTAKESSDSILVNAPSEARDATNADGCSRVNRMQTVVGKRLDGFGMWTMQSGACSLAGGACPLTFRRFRCPRFLGGETREKQGGEPVDAHPRSRGTRPGGTTTPARNISSPAIQFPIPINVTESRSSADRNSPIPVSVTKSNESRRDADSPSSSSSSVSHVGLRTGPGAQSQPNHAQVQSQPPAGLSEVSPNPPAQLHRTASSTASSRGANARDASATSTSASASASTATTATTATRPTTAGSVTSSLPAPAPVASANNNTNTLLETMLAETRAMRSEIEALRGRVRMLEEKDAEKEKEVTDLRTAVRDAEGAADRVRGEVLEEVDERVRLAIEEERERRREEEKERALTSWAEGVNGKNALSLQVPMDPRDGEDLEIHDDDSDALRTATTLVPSFPVPPAPLITPIATNFSPPEKPYQEREHNTPPSPVAPGGFFVSPKIKTKPIPAPITVSSNSGAFGWFTTNFFAPAPVEPVPQPDPRHSIASNSSGDSTFYEASSTPPRHSVLLDSAPPSPSRQSRQISTEVIRNESLNALSYTPSPDSDSESESESHTPYHEPRQLSMISAGDGDDDDSSDDGADDPSSQSEYSASIAIEEQAQRQVVRARALSPDGFLPSPLDSLISYVDDEDRVAADGDYDLASPVAVAVQPLHILPAPPGGRSQALTQWGSSSGSGSDILVRAHSSSRKHGLLGIESQLARHSRQLVQQQQGEAGAGAGTSYRDAILFETESSQGAESESNRSSYFSYDHRNEPSRKESEYARGGVSGGGVGVGAGAGAGAGVGVGTGVGAGRRISHRPMSTRVVEPNVIPELVSRLDELLRHPPADLHAAFSANNLGFFAQAGGTGASVGDGGDEAEVESREVSFISDMGSEGRGDEGGGESEVDNGGGGVREEVVHGDKDAYMDGEEGGDEDVNSGPVIPPAATAPAPSALTTQYHRDSDSRYHFDSSQNGPSSFRYAVNDGVSPSTSSREYPWDMPAPSLLPDTNNGNSSTSSSGGSSVAPQLALSIPRAGNEEWSASTTTVGGDGGTAGRVAILRGVARMGSKGSKASTNTMSSSHSSSPTTTSPLSNDKGSLHLSRSRSLSSRSPHSSLLTAVNTTANPANSTGSVATAPSAASAPSKPAAKPTSSEPEKRNSDGSDTDVEPILPDIVVPLPSSRVRGKDTFLGNGKTSSPYFTQESLRPALQTAMRETLGAGAGGKTALGRVLGQGQGHARSGSAPTISLGPGLGAGNGSTGVDRKNSRSLPAGGTAFLRGAWRDVNAKADGSAKKGITALDPFIDDGEPPVAPVSGDREQPTAGTSH</sequence>
<feature type="region of interest" description="Disordered" evidence="2">
    <location>
        <begin position="877"/>
        <end position="1032"/>
    </location>
</feature>
<feature type="compositionally biased region" description="Basic and acidic residues" evidence="2">
    <location>
        <begin position="776"/>
        <end position="789"/>
    </location>
</feature>
<feature type="region of interest" description="Disordered" evidence="2">
    <location>
        <begin position="502"/>
        <end position="618"/>
    </location>
</feature>
<evidence type="ECO:0000313" key="3">
    <source>
        <dbReference type="EMBL" id="KDQ13354.1"/>
    </source>
</evidence>
<feature type="compositionally biased region" description="Basic and acidic residues" evidence="2">
    <location>
        <begin position="965"/>
        <end position="975"/>
    </location>
</feature>
<reference evidence="4" key="1">
    <citation type="journal article" date="2014" name="Proc. Natl. Acad. Sci. U.S.A.">
        <title>Extensive sampling of basidiomycete genomes demonstrates inadequacy of the white-rot/brown-rot paradigm for wood decay fungi.</title>
        <authorList>
            <person name="Riley R."/>
            <person name="Salamov A.A."/>
            <person name="Brown D.W."/>
            <person name="Nagy L.G."/>
            <person name="Floudas D."/>
            <person name="Held B.W."/>
            <person name="Levasseur A."/>
            <person name="Lombard V."/>
            <person name="Morin E."/>
            <person name="Otillar R."/>
            <person name="Lindquist E.A."/>
            <person name="Sun H."/>
            <person name="LaButti K.M."/>
            <person name="Schmutz J."/>
            <person name="Jabbour D."/>
            <person name="Luo H."/>
            <person name="Baker S.E."/>
            <person name="Pisabarro A.G."/>
            <person name="Walton J.D."/>
            <person name="Blanchette R.A."/>
            <person name="Henrissat B."/>
            <person name="Martin F."/>
            <person name="Cullen D."/>
            <person name="Hibbett D.S."/>
            <person name="Grigoriev I.V."/>
        </authorList>
    </citation>
    <scope>NUCLEOTIDE SEQUENCE [LARGE SCALE GENOMIC DNA]</scope>
    <source>
        <strain evidence="4">FD-172 SS1</strain>
    </source>
</reference>
<feature type="region of interest" description="Disordered" evidence="2">
    <location>
        <begin position="106"/>
        <end position="289"/>
    </location>
</feature>
<dbReference type="HOGENOM" id="CLU_258983_0_0_1"/>
<gene>
    <name evidence="3" type="ORF">BOTBODRAFT_146227</name>
</gene>
<feature type="compositionally biased region" description="Basic and acidic residues" evidence="2">
    <location>
        <begin position="579"/>
        <end position="589"/>
    </location>
</feature>
<feature type="compositionally biased region" description="Low complexity" evidence="2">
    <location>
        <begin position="229"/>
        <end position="238"/>
    </location>
</feature>
<feature type="compositionally biased region" description="Low complexity" evidence="2">
    <location>
        <begin position="1077"/>
        <end position="1123"/>
    </location>
</feature>
<protein>
    <submittedName>
        <fullName evidence="3">Uncharacterized protein</fullName>
    </submittedName>
</protein>
<keyword evidence="4" id="KW-1185">Reference proteome</keyword>
<feature type="compositionally biased region" description="Acidic residues" evidence="2">
    <location>
        <begin position="933"/>
        <end position="943"/>
    </location>
</feature>
<feature type="region of interest" description="Disordered" evidence="2">
    <location>
        <begin position="1070"/>
        <end position="1208"/>
    </location>
</feature>
<feature type="compositionally biased region" description="Polar residues" evidence="2">
    <location>
        <begin position="198"/>
        <end position="212"/>
    </location>
</feature>
<feature type="compositionally biased region" description="Low complexity" evidence="2">
    <location>
        <begin position="180"/>
        <end position="189"/>
    </location>
</feature>
<feature type="compositionally biased region" description="Low complexity" evidence="2">
    <location>
        <begin position="1015"/>
        <end position="1029"/>
    </location>
</feature>
<feature type="compositionally biased region" description="Polar residues" evidence="2">
    <location>
        <begin position="552"/>
        <end position="568"/>
    </location>
</feature>
<feature type="compositionally biased region" description="Basic and acidic residues" evidence="2">
    <location>
        <begin position="920"/>
        <end position="932"/>
    </location>
</feature>
<proteinExistence type="predicted"/>
<feature type="compositionally biased region" description="Gly residues" evidence="2">
    <location>
        <begin position="1229"/>
        <end position="1241"/>
    </location>
</feature>
<evidence type="ECO:0000313" key="4">
    <source>
        <dbReference type="Proteomes" id="UP000027195"/>
    </source>
</evidence>
<feature type="compositionally biased region" description="Low complexity" evidence="2">
    <location>
        <begin position="1140"/>
        <end position="1159"/>
    </location>
</feature>
<name>A0A067MCV0_BOTB1</name>
<feature type="region of interest" description="Disordered" evidence="2">
    <location>
        <begin position="1041"/>
        <end position="1060"/>
    </location>
</feature>
<evidence type="ECO:0000256" key="2">
    <source>
        <dbReference type="SAM" id="MobiDB-lite"/>
    </source>
</evidence>
<dbReference type="InParanoid" id="A0A067MCV0"/>
<feature type="compositionally biased region" description="Basic and acidic residues" evidence="2">
    <location>
        <begin position="107"/>
        <end position="121"/>
    </location>
</feature>
<feature type="compositionally biased region" description="Low complexity" evidence="2">
    <location>
        <begin position="951"/>
        <end position="960"/>
    </location>
</feature>
<feature type="coiled-coil region" evidence="1">
    <location>
        <begin position="302"/>
        <end position="376"/>
    </location>
</feature>
<organism evidence="3 4">
    <name type="scientific">Botryobasidium botryosum (strain FD-172 SS1)</name>
    <dbReference type="NCBI Taxonomy" id="930990"/>
    <lineage>
        <taxon>Eukaryota</taxon>
        <taxon>Fungi</taxon>
        <taxon>Dikarya</taxon>
        <taxon>Basidiomycota</taxon>
        <taxon>Agaricomycotina</taxon>
        <taxon>Agaricomycetes</taxon>
        <taxon>Cantharellales</taxon>
        <taxon>Botryobasidiaceae</taxon>
        <taxon>Botryobasidium</taxon>
    </lineage>
</organism>
<accession>A0A067MCV0</accession>
<feature type="compositionally biased region" description="Polar residues" evidence="2">
    <location>
        <begin position="758"/>
        <end position="774"/>
    </location>
</feature>
<feature type="compositionally biased region" description="Acidic residues" evidence="2">
    <location>
        <begin position="598"/>
        <end position="610"/>
    </location>
</feature>
<feature type="compositionally biased region" description="Polar residues" evidence="2">
    <location>
        <begin position="514"/>
        <end position="532"/>
    </location>
</feature>
<feature type="compositionally biased region" description="Polar residues" evidence="2">
    <location>
        <begin position="1124"/>
        <end position="1139"/>
    </location>
</feature>
<evidence type="ECO:0000256" key="1">
    <source>
        <dbReference type="SAM" id="Coils"/>
    </source>
</evidence>
<feature type="compositionally biased region" description="Low complexity" evidence="2">
    <location>
        <begin position="273"/>
        <end position="289"/>
    </location>
</feature>
<feature type="region of interest" description="Disordered" evidence="2">
    <location>
        <begin position="758"/>
        <end position="791"/>
    </location>
</feature>
<dbReference type="EMBL" id="KL198044">
    <property type="protein sequence ID" value="KDQ13354.1"/>
    <property type="molecule type" value="Genomic_DNA"/>
</dbReference>
<feature type="region of interest" description="Disordered" evidence="2">
    <location>
        <begin position="1293"/>
        <end position="1332"/>
    </location>
</feature>
<feature type="region of interest" description="Disordered" evidence="2">
    <location>
        <begin position="1229"/>
        <end position="1280"/>
    </location>
</feature>
<feature type="compositionally biased region" description="Low complexity" evidence="2">
    <location>
        <begin position="245"/>
        <end position="266"/>
    </location>
</feature>